<reference evidence="2 3" key="1">
    <citation type="submission" date="2018-10" db="EMBL/GenBank/DDBJ databases">
        <title>A high-quality apple genome assembly.</title>
        <authorList>
            <person name="Hu J."/>
        </authorList>
    </citation>
    <scope>NUCLEOTIDE SEQUENCE [LARGE SCALE GENOMIC DNA]</scope>
    <source>
        <strain evidence="3">cv. HFTH1</strain>
        <tissue evidence="2">Young leaf</tissue>
    </source>
</reference>
<name>A0A498K526_MALDO</name>
<feature type="transmembrane region" description="Helical" evidence="1">
    <location>
        <begin position="23"/>
        <end position="43"/>
    </location>
</feature>
<keyword evidence="1" id="KW-1133">Transmembrane helix</keyword>
<gene>
    <name evidence="2" type="ORF">DVH24_004002</name>
</gene>
<keyword evidence="1" id="KW-0472">Membrane</keyword>
<protein>
    <submittedName>
        <fullName evidence="2">Uncharacterized protein</fullName>
    </submittedName>
</protein>
<comment type="caution">
    <text evidence="2">The sequence shown here is derived from an EMBL/GenBank/DDBJ whole genome shotgun (WGS) entry which is preliminary data.</text>
</comment>
<proteinExistence type="predicted"/>
<evidence type="ECO:0000256" key="1">
    <source>
        <dbReference type="SAM" id="Phobius"/>
    </source>
</evidence>
<sequence length="86" mass="9476">MILDRPFLSCPAYGFLPPFPVQLVSELGTTQGLAFGVFIYVSINHLLLKGDTAHMAVSVDTPHYKFLVVLFGIVVVILVVTIWDTI</sequence>
<evidence type="ECO:0000313" key="2">
    <source>
        <dbReference type="EMBL" id="RXI03350.1"/>
    </source>
</evidence>
<dbReference type="Proteomes" id="UP000290289">
    <property type="component" value="Chromosome 3"/>
</dbReference>
<dbReference type="AlphaFoldDB" id="A0A498K526"/>
<organism evidence="2 3">
    <name type="scientific">Malus domestica</name>
    <name type="common">Apple</name>
    <name type="synonym">Pyrus malus</name>
    <dbReference type="NCBI Taxonomy" id="3750"/>
    <lineage>
        <taxon>Eukaryota</taxon>
        <taxon>Viridiplantae</taxon>
        <taxon>Streptophyta</taxon>
        <taxon>Embryophyta</taxon>
        <taxon>Tracheophyta</taxon>
        <taxon>Spermatophyta</taxon>
        <taxon>Magnoliopsida</taxon>
        <taxon>eudicotyledons</taxon>
        <taxon>Gunneridae</taxon>
        <taxon>Pentapetalae</taxon>
        <taxon>rosids</taxon>
        <taxon>fabids</taxon>
        <taxon>Rosales</taxon>
        <taxon>Rosaceae</taxon>
        <taxon>Amygdaloideae</taxon>
        <taxon>Maleae</taxon>
        <taxon>Malus</taxon>
    </lineage>
</organism>
<keyword evidence="1" id="KW-0812">Transmembrane</keyword>
<dbReference type="EMBL" id="RDQH01000329">
    <property type="protein sequence ID" value="RXI03350.1"/>
    <property type="molecule type" value="Genomic_DNA"/>
</dbReference>
<feature type="transmembrane region" description="Helical" evidence="1">
    <location>
        <begin position="64"/>
        <end position="83"/>
    </location>
</feature>
<dbReference type="STRING" id="3750.A0A498K526"/>
<accession>A0A498K526</accession>
<keyword evidence="3" id="KW-1185">Reference proteome</keyword>
<evidence type="ECO:0000313" key="3">
    <source>
        <dbReference type="Proteomes" id="UP000290289"/>
    </source>
</evidence>